<dbReference type="Proteomes" id="UP001345963">
    <property type="component" value="Unassembled WGS sequence"/>
</dbReference>
<proteinExistence type="predicted"/>
<comment type="caution">
    <text evidence="1">The sequence shown here is derived from an EMBL/GenBank/DDBJ whole genome shotgun (WGS) entry which is preliminary data.</text>
</comment>
<name>A0ABU7BW41_9TELE</name>
<protein>
    <submittedName>
        <fullName evidence="1">Uncharacterized protein</fullName>
    </submittedName>
</protein>
<evidence type="ECO:0000313" key="1">
    <source>
        <dbReference type="EMBL" id="MED6254886.1"/>
    </source>
</evidence>
<evidence type="ECO:0000313" key="2">
    <source>
        <dbReference type="Proteomes" id="UP001345963"/>
    </source>
</evidence>
<gene>
    <name evidence="1" type="ORF">ATANTOWER_001593</name>
</gene>
<reference evidence="1 2" key="1">
    <citation type="submission" date="2021-07" db="EMBL/GenBank/DDBJ databases">
        <authorList>
            <person name="Palmer J.M."/>
        </authorList>
    </citation>
    <scope>NUCLEOTIDE SEQUENCE [LARGE SCALE GENOMIC DNA]</scope>
    <source>
        <strain evidence="1 2">AT_MEX2019</strain>
        <tissue evidence="1">Muscle</tissue>
    </source>
</reference>
<dbReference type="EMBL" id="JAHUTI010070004">
    <property type="protein sequence ID" value="MED6254886.1"/>
    <property type="molecule type" value="Genomic_DNA"/>
</dbReference>
<organism evidence="1 2">
    <name type="scientific">Ataeniobius toweri</name>
    <dbReference type="NCBI Taxonomy" id="208326"/>
    <lineage>
        <taxon>Eukaryota</taxon>
        <taxon>Metazoa</taxon>
        <taxon>Chordata</taxon>
        <taxon>Craniata</taxon>
        <taxon>Vertebrata</taxon>
        <taxon>Euteleostomi</taxon>
        <taxon>Actinopterygii</taxon>
        <taxon>Neopterygii</taxon>
        <taxon>Teleostei</taxon>
        <taxon>Neoteleostei</taxon>
        <taxon>Acanthomorphata</taxon>
        <taxon>Ovalentaria</taxon>
        <taxon>Atherinomorphae</taxon>
        <taxon>Cyprinodontiformes</taxon>
        <taxon>Goodeidae</taxon>
        <taxon>Ataeniobius</taxon>
    </lineage>
</organism>
<accession>A0ABU7BW41</accession>
<sequence length="192" mass="22363">MNLISPRLTDTEGRLGSLLPAPWVCSWQMGLRIHLLAPCLSPQSQELPTFQRSTRRTLSDRIPHRGDFLFFLFACFSFPRFPRDVDCARARRACIRLTLSDNDELEKHFIFSLPDCSLTTPGPTRARCVQVYRRPRHRTPERTADCLRAAQGFSVIIDLSLEGKRERERSICWDWFFQWLAGLDLNLYYGKL</sequence>
<keyword evidence="2" id="KW-1185">Reference proteome</keyword>